<organism evidence="8 9">
    <name type="scientific">Streptoalloteichus tenebrarius (strain ATCC 17920 / DSM 40477 / JCM 4838 / CBS 697.72 / NBRC 16177 / NCIMB 11028 / NRRL B-12390 / A12253. 1 / ISP 5477)</name>
    <name type="common">Streptomyces tenebrarius</name>
    <dbReference type="NCBI Taxonomy" id="1933"/>
    <lineage>
        <taxon>Bacteria</taxon>
        <taxon>Bacillati</taxon>
        <taxon>Actinomycetota</taxon>
        <taxon>Actinomycetes</taxon>
        <taxon>Pseudonocardiales</taxon>
        <taxon>Pseudonocardiaceae</taxon>
        <taxon>Streptoalloteichus</taxon>
    </lineage>
</organism>
<keyword evidence="4 6" id="KW-0732">Signal</keyword>
<sequence length="337" mass="36283">MPRRQWRRTRTRPTLRSLWAVALAGVLMSAACTSGADDPSPTGGSAGEGFPMSVRQEFGTAEVPAAPRRVVALMPTDVDVVLALGITPVAAYRDQFGQDGVPPWLSGRLDPAKTRLVDPNNLPVEQIAALRPDVIVGGGPLVRPHHDRLSQIAPVIGYERGYNVDTWQERVTFLGRVLGVPDKARQLVDDTEKAVEATKSRFPALAGRTYTYTFAYRLDQMATIADDANHTTRFLRQFGLAPAPAMAKLEVGPAGSPVSPEMLGLLDADLVLVGYPGADARKAVEEHPLFQQLGAVRRGSYLGIDINATSALQHPTVANIPWLIERISPLFAKAAGG</sequence>
<proteinExistence type="inferred from homology"/>
<comment type="similarity">
    <text evidence="2">Belongs to the bacterial solute-binding protein 8 family.</text>
</comment>
<name>A0ABT1HNX4_STRSD</name>
<feature type="region of interest" description="Disordered" evidence="5">
    <location>
        <begin position="33"/>
        <end position="52"/>
    </location>
</feature>
<dbReference type="Gene3D" id="3.40.50.1980">
    <property type="entry name" value="Nitrogenase molybdenum iron protein domain"/>
    <property type="match status" value="2"/>
</dbReference>
<evidence type="ECO:0000256" key="3">
    <source>
        <dbReference type="ARBA" id="ARBA00022448"/>
    </source>
</evidence>
<dbReference type="SUPFAM" id="SSF53807">
    <property type="entry name" value="Helical backbone' metal receptor"/>
    <property type="match status" value="1"/>
</dbReference>
<dbReference type="Proteomes" id="UP001205311">
    <property type="component" value="Unassembled WGS sequence"/>
</dbReference>
<dbReference type="InterPro" id="IPR051313">
    <property type="entry name" value="Bact_iron-sidero_bind"/>
</dbReference>
<evidence type="ECO:0000259" key="7">
    <source>
        <dbReference type="PROSITE" id="PS50983"/>
    </source>
</evidence>
<dbReference type="PANTHER" id="PTHR30532">
    <property type="entry name" value="IRON III DICITRATE-BINDING PERIPLASMIC PROTEIN"/>
    <property type="match status" value="1"/>
</dbReference>
<feature type="signal peptide" evidence="6">
    <location>
        <begin position="1"/>
        <end position="36"/>
    </location>
</feature>
<protein>
    <submittedName>
        <fullName evidence="8">Iron complex transport system substrate-binding protein</fullName>
    </submittedName>
</protein>
<dbReference type="InterPro" id="IPR002491">
    <property type="entry name" value="ABC_transptr_periplasmic_BD"/>
</dbReference>
<evidence type="ECO:0000256" key="2">
    <source>
        <dbReference type="ARBA" id="ARBA00008814"/>
    </source>
</evidence>
<evidence type="ECO:0000313" key="9">
    <source>
        <dbReference type="Proteomes" id="UP001205311"/>
    </source>
</evidence>
<dbReference type="EMBL" id="JAMTCP010000003">
    <property type="protein sequence ID" value="MCP2257203.1"/>
    <property type="molecule type" value="Genomic_DNA"/>
</dbReference>
<feature type="domain" description="Fe/B12 periplasmic-binding" evidence="7">
    <location>
        <begin position="69"/>
        <end position="335"/>
    </location>
</feature>
<keyword evidence="9" id="KW-1185">Reference proteome</keyword>
<evidence type="ECO:0000256" key="5">
    <source>
        <dbReference type="SAM" id="MobiDB-lite"/>
    </source>
</evidence>
<reference evidence="8 9" key="1">
    <citation type="submission" date="2022-06" db="EMBL/GenBank/DDBJ databases">
        <title>Genomic Encyclopedia of Archaeal and Bacterial Type Strains, Phase II (KMG-II): from individual species to whole genera.</title>
        <authorList>
            <person name="Goeker M."/>
        </authorList>
    </citation>
    <scope>NUCLEOTIDE SEQUENCE [LARGE SCALE GENOMIC DNA]</scope>
    <source>
        <strain evidence="8 9">DSM 40477</strain>
    </source>
</reference>
<gene>
    <name evidence="8" type="ORF">LX15_000888</name>
</gene>
<accession>A0ABT1HNX4</accession>
<dbReference type="PANTHER" id="PTHR30532:SF24">
    <property type="entry name" value="FERRIC ENTEROBACTIN-BINDING PERIPLASMIC PROTEIN FEPB"/>
    <property type="match status" value="1"/>
</dbReference>
<dbReference type="PROSITE" id="PS50983">
    <property type="entry name" value="FE_B12_PBP"/>
    <property type="match status" value="1"/>
</dbReference>
<keyword evidence="3" id="KW-0813">Transport</keyword>
<evidence type="ECO:0000313" key="8">
    <source>
        <dbReference type="EMBL" id="MCP2257203.1"/>
    </source>
</evidence>
<evidence type="ECO:0000256" key="4">
    <source>
        <dbReference type="ARBA" id="ARBA00022729"/>
    </source>
</evidence>
<dbReference type="PROSITE" id="PS51257">
    <property type="entry name" value="PROKAR_LIPOPROTEIN"/>
    <property type="match status" value="1"/>
</dbReference>
<evidence type="ECO:0000256" key="6">
    <source>
        <dbReference type="SAM" id="SignalP"/>
    </source>
</evidence>
<comment type="subcellular location">
    <subcellularLocation>
        <location evidence="1">Cell envelope</location>
    </subcellularLocation>
</comment>
<comment type="caution">
    <text evidence="8">The sequence shown here is derived from an EMBL/GenBank/DDBJ whole genome shotgun (WGS) entry which is preliminary data.</text>
</comment>
<dbReference type="Pfam" id="PF01497">
    <property type="entry name" value="Peripla_BP_2"/>
    <property type="match status" value="1"/>
</dbReference>
<feature type="chain" id="PRO_5046939591" evidence="6">
    <location>
        <begin position="37"/>
        <end position="337"/>
    </location>
</feature>
<evidence type="ECO:0000256" key="1">
    <source>
        <dbReference type="ARBA" id="ARBA00004196"/>
    </source>
</evidence>